<sequence length="158" mass="17962">GYTIFDIEKKVVIRSKHVDFVESRVFADFTKDQTQFNQIELESSFDIGEEIDINDRVVSPSENLTPGENSSSITDTGSTLEWLGESGDFDLFEDRQSNQNELLLLAETAVTCMGDEPQTYQQAIRGTESKFWKQAITEEFDALAKSKTWKLIHKSKIP</sequence>
<reference evidence="2" key="1">
    <citation type="journal article" date="2014" name="PLoS ONE">
        <title>Transcriptome-Based Identification of ABC Transporters in the Western Tarnished Plant Bug Lygus hesperus.</title>
        <authorList>
            <person name="Hull J.J."/>
            <person name="Chaney K."/>
            <person name="Geib S.M."/>
            <person name="Fabrick J.A."/>
            <person name="Brent C.S."/>
            <person name="Walsh D."/>
            <person name="Lavine L.C."/>
        </authorList>
    </citation>
    <scope>NUCLEOTIDE SEQUENCE</scope>
</reference>
<dbReference type="AlphaFoldDB" id="A0A0A9W1M4"/>
<gene>
    <name evidence="2" type="primary">POLX_199</name>
    <name evidence="2" type="ORF">CM83_33978</name>
</gene>
<feature type="region of interest" description="Disordered" evidence="1">
    <location>
        <begin position="58"/>
        <end position="77"/>
    </location>
</feature>
<protein>
    <submittedName>
        <fullName evidence="2">Retrovirus-related Pol polyprotein from transposon TNT 1-94</fullName>
    </submittedName>
</protein>
<evidence type="ECO:0000256" key="1">
    <source>
        <dbReference type="SAM" id="MobiDB-lite"/>
    </source>
</evidence>
<feature type="non-terminal residue" evidence="2">
    <location>
        <position position="1"/>
    </location>
</feature>
<name>A0A0A9W1M4_LYGHE</name>
<evidence type="ECO:0000313" key="2">
    <source>
        <dbReference type="EMBL" id="JAG00358.1"/>
    </source>
</evidence>
<feature type="compositionally biased region" description="Polar residues" evidence="1">
    <location>
        <begin position="60"/>
        <end position="77"/>
    </location>
</feature>
<accession>A0A0A9W1M4</accession>
<dbReference type="EMBL" id="GBHO01043246">
    <property type="protein sequence ID" value="JAG00358.1"/>
    <property type="molecule type" value="Transcribed_RNA"/>
</dbReference>
<reference evidence="2" key="2">
    <citation type="submission" date="2014-07" db="EMBL/GenBank/DDBJ databases">
        <authorList>
            <person name="Hull J."/>
        </authorList>
    </citation>
    <scope>NUCLEOTIDE SEQUENCE</scope>
</reference>
<proteinExistence type="predicted"/>
<organism evidence="2">
    <name type="scientific">Lygus hesperus</name>
    <name type="common">Western plant bug</name>
    <dbReference type="NCBI Taxonomy" id="30085"/>
    <lineage>
        <taxon>Eukaryota</taxon>
        <taxon>Metazoa</taxon>
        <taxon>Ecdysozoa</taxon>
        <taxon>Arthropoda</taxon>
        <taxon>Hexapoda</taxon>
        <taxon>Insecta</taxon>
        <taxon>Pterygota</taxon>
        <taxon>Neoptera</taxon>
        <taxon>Paraneoptera</taxon>
        <taxon>Hemiptera</taxon>
        <taxon>Heteroptera</taxon>
        <taxon>Panheteroptera</taxon>
        <taxon>Cimicomorpha</taxon>
        <taxon>Miridae</taxon>
        <taxon>Mirini</taxon>
        <taxon>Lygus</taxon>
    </lineage>
</organism>
<feature type="non-terminal residue" evidence="2">
    <location>
        <position position="158"/>
    </location>
</feature>